<sequence length="104" mass="11820">MQTNSRLFDDLARLATGALGTAQGVKTEWENLFHQRMERFISEMDLVPREEFDAVKAMATLAREENDALKERLDALEKKLEDLAKPTRARKAAPRKAKSTSSEK</sequence>
<dbReference type="Proteomes" id="UP000476030">
    <property type="component" value="Unassembled WGS sequence"/>
</dbReference>
<dbReference type="EMBL" id="WTUW01000009">
    <property type="protein sequence ID" value="MZR32455.1"/>
    <property type="molecule type" value="Genomic_DNA"/>
</dbReference>
<name>A0A6L8WBL8_9PROT</name>
<protein>
    <submittedName>
        <fullName evidence="2">Accessory factor UbiK family protein</fullName>
    </submittedName>
</protein>
<reference evidence="2 3" key="1">
    <citation type="submission" date="2019-12" db="EMBL/GenBank/DDBJ databases">
        <title>Snethiella sp. nov. sp. isolated from sea sand.</title>
        <authorList>
            <person name="Kim J."/>
            <person name="Jeong S.E."/>
            <person name="Jung H.S."/>
            <person name="Jeon C.O."/>
        </authorList>
    </citation>
    <scope>NUCLEOTIDE SEQUENCE [LARGE SCALE GENOMIC DNA]</scope>
    <source>
        <strain evidence="2 3">DP05</strain>
    </source>
</reference>
<gene>
    <name evidence="2" type="ORF">GQE98_17580</name>
</gene>
<accession>A0A6L8WBL8</accession>
<dbReference type="AlphaFoldDB" id="A0A6L8WBL8"/>
<proteinExistence type="predicted"/>
<feature type="region of interest" description="Disordered" evidence="1">
    <location>
        <begin position="80"/>
        <end position="104"/>
    </location>
</feature>
<keyword evidence="3" id="KW-1185">Reference proteome</keyword>
<dbReference type="InterPro" id="IPR007475">
    <property type="entry name" value="UbiK"/>
</dbReference>
<comment type="caution">
    <text evidence="2">The sequence shown here is derived from an EMBL/GenBank/DDBJ whole genome shotgun (WGS) entry which is preliminary data.</text>
</comment>
<evidence type="ECO:0000256" key="1">
    <source>
        <dbReference type="SAM" id="MobiDB-lite"/>
    </source>
</evidence>
<dbReference type="RefSeq" id="WP_161317195.1">
    <property type="nucleotide sequence ID" value="NZ_WTUW01000009.1"/>
</dbReference>
<evidence type="ECO:0000313" key="3">
    <source>
        <dbReference type="Proteomes" id="UP000476030"/>
    </source>
</evidence>
<feature type="compositionally biased region" description="Basic residues" evidence="1">
    <location>
        <begin position="87"/>
        <end position="98"/>
    </location>
</feature>
<dbReference type="Pfam" id="PF04380">
    <property type="entry name" value="BMFP"/>
    <property type="match status" value="1"/>
</dbReference>
<evidence type="ECO:0000313" key="2">
    <source>
        <dbReference type="EMBL" id="MZR32455.1"/>
    </source>
</evidence>
<organism evidence="2 3">
    <name type="scientific">Sneathiella litorea</name>
    <dbReference type="NCBI Taxonomy" id="2606216"/>
    <lineage>
        <taxon>Bacteria</taxon>
        <taxon>Pseudomonadati</taxon>
        <taxon>Pseudomonadota</taxon>
        <taxon>Alphaproteobacteria</taxon>
        <taxon>Sneathiellales</taxon>
        <taxon>Sneathiellaceae</taxon>
        <taxon>Sneathiella</taxon>
    </lineage>
</organism>